<evidence type="ECO:0000256" key="1">
    <source>
        <dbReference type="ARBA" id="ARBA00022857"/>
    </source>
</evidence>
<dbReference type="GO" id="GO:0009089">
    <property type="term" value="P:lysine biosynthetic process via diaminopimelate"/>
    <property type="evidence" value="ECO:0007669"/>
    <property type="project" value="InterPro"/>
</dbReference>
<dbReference type="Gene3D" id="3.40.50.720">
    <property type="entry name" value="NAD(P)-binding Rossmann-like Domain"/>
    <property type="match status" value="1"/>
</dbReference>
<gene>
    <name evidence="5" type="ORF">S12H4_13144</name>
</gene>
<accession>X1S390</accession>
<sequence length="337" mass="35842">MGVLLTVSDKIRVIQYGLGPIGSAVARHVMERTGLELVGGVDIDPVKVGKDVGEAVGRGRPLGFVVAEKLAQVLERTEADVVLHTTNSYFDLFKGQIVEILEAGLNIVSTAEELSFPWLAYPEQAAGIDAAAKKAGVTVLGTGVNPGFLMDCLPLSLTAICQRVDRIDVTRVINASTRRGPFQKKIGSGMTIEAFNTEMAAGRMGHVGLPESVGMVFHTLGKKLVHYESSVEPVVAEHPIRTDAIEVKPGLVRGLKQVARGYTEDGEFMTLAFIAALDQENDGDTIKITGKPNLKVELKGTNGDIATVAIAVNAIRPVREAAPGLVTMRDLPIVSIG</sequence>
<evidence type="ECO:0000259" key="4">
    <source>
        <dbReference type="Pfam" id="PF19328"/>
    </source>
</evidence>
<protein>
    <submittedName>
        <fullName evidence="5">Uncharacterized protein</fullName>
    </submittedName>
</protein>
<keyword evidence="2" id="KW-0560">Oxidoreductase</keyword>
<comment type="caution">
    <text evidence="5">The sequence shown here is derived from an EMBL/GenBank/DDBJ whole genome shotgun (WGS) entry which is preliminary data.</text>
</comment>
<dbReference type="Pfam" id="PF19328">
    <property type="entry name" value="DAP_DH_C"/>
    <property type="match status" value="1"/>
</dbReference>
<evidence type="ECO:0000256" key="2">
    <source>
        <dbReference type="ARBA" id="ARBA00023002"/>
    </source>
</evidence>
<dbReference type="InterPro" id="IPR000846">
    <property type="entry name" value="DapB_N"/>
</dbReference>
<dbReference type="CDD" id="cd24146">
    <property type="entry name" value="nat-AmDH_N_like"/>
    <property type="match status" value="1"/>
</dbReference>
<dbReference type="GO" id="GO:0008839">
    <property type="term" value="F:4-hydroxy-tetrahydrodipicolinate reductase"/>
    <property type="evidence" value="ECO:0007669"/>
    <property type="project" value="InterPro"/>
</dbReference>
<proteinExistence type="predicted"/>
<dbReference type="Pfam" id="PF01113">
    <property type="entry name" value="DapB_N"/>
    <property type="match status" value="1"/>
</dbReference>
<organism evidence="5">
    <name type="scientific">marine sediment metagenome</name>
    <dbReference type="NCBI Taxonomy" id="412755"/>
    <lineage>
        <taxon>unclassified sequences</taxon>
        <taxon>metagenomes</taxon>
        <taxon>ecological metagenomes</taxon>
    </lineage>
</organism>
<evidence type="ECO:0000259" key="3">
    <source>
        <dbReference type="Pfam" id="PF01113"/>
    </source>
</evidence>
<feature type="domain" description="2,4-diaminopentanoate dehydrogenase C-terminal" evidence="4">
    <location>
        <begin position="148"/>
        <end position="334"/>
    </location>
</feature>
<dbReference type="AlphaFoldDB" id="X1S390"/>
<dbReference type="SUPFAM" id="SSF51735">
    <property type="entry name" value="NAD(P)-binding Rossmann-fold domains"/>
    <property type="match status" value="1"/>
</dbReference>
<keyword evidence="1" id="KW-0521">NADP</keyword>
<dbReference type="InterPro" id="IPR045760">
    <property type="entry name" value="DAP_DH_C"/>
</dbReference>
<name>X1S390_9ZZZZ</name>
<dbReference type="InterPro" id="IPR036291">
    <property type="entry name" value="NAD(P)-bd_dom_sf"/>
</dbReference>
<evidence type="ECO:0000313" key="5">
    <source>
        <dbReference type="EMBL" id="GAI87467.1"/>
    </source>
</evidence>
<reference evidence="5" key="1">
    <citation type="journal article" date="2014" name="Front. Microbiol.">
        <title>High frequency of phylogenetically diverse reductive dehalogenase-homologous genes in deep subseafloor sedimentary metagenomes.</title>
        <authorList>
            <person name="Kawai M."/>
            <person name="Futagami T."/>
            <person name="Toyoda A."/>
            <person name="Takaki Y."/>
            <person name="Nishi S."/>
            <person name="Hori S."/>
            <person name="Arai W."/>
            <person name="Tsubouchi T."/>
            <person name="Morono Y."/>
            <person name="Uchiyama I."/>
            <person name="Ito T."/>
            <person name="Fujiyama A."/>
            <person name="Inagaki F."/>
            <person name="Takami H."/>
        </authorList>
    </citation>
    <scope>NUCLEOTIDE SEQUENCE</scope>
    <source>
        <strain evidence="5">Expedition CK06-06</strain>
    </source>
</reference>
<dbReference type="EMBL" id="BARW01006261">
    <property type="protein sequence ID" value="GAI87467.1"/>
    <property type="molecule type" value="Genomic_DNA"/>
</dbReference>
<feature type="domain" description="Dihydrodipicolinate reductase N-terminal" evidence="3">
    <location>
        <begin position="12"/>
        <end position="87"/>
    </location>
</feature>